<dbReference type="AlphaFoldDB" id="A0A9D1XJ22"/>
<name>A0A9D1XJ22_9FIRM</name>
<evidence type="ECO:0000313" key="2">
    <source>
        <dbReference type="EMBL" id="HIX80364.1"/>
    </source>
</evidence>
<dbReference type="Pfam" id="PF12395">
    <property type="entry name" value="DUF3658"/>
    <property type="match status" value="1"/>
</dbReference>
<sequence length="103" mass="12212">MFLSVPNDFLTLINKKIIIEPDKYINVAKKYIQENAPLRIKINNRIISKQIDFFDTMILLCKKKHPHISDSELCSEILYEYGNKNSTLIRDDIIFSRIKFLKH</sequence>
<proteinExistence type="predicted"/>
<gene>
    <name evidence="2" type="ORF">H9980_00095</name>
</gene>
<organism evidence="2 3">
    <name type="scientific">Candidatus Erysipelatoclostridium merdavium</name>
    <dbReference type="NCBI Taxonomy" id="2838566"/>
    <lineage>
        <taxon>Bacteria</taxon>
        <taxon>Bacillati</taxon>
        <taxon>Bacillota</taxon>
        <taxon>Erysipelotrichia</taxon>
        <taxon>Erysipelotrichales</taxon>
        <taxon>Erysipelotrichales incertae sedis</taxon>
    </lineage>
</organism>
<evidence type="ECO:0000259" key="1">
    <source>
        <dbReference type="Pfam" id="PF12395"/>
    </source>
</evidence>
<reference evidence="2" key="2">
    <citation type="submission" date="2021-04" db="EMBL/GenBank/DDBJ databases">
        <authorList>
            <person name="Gilroy R."/>
        </authorList>
    </citation>
    <scope>NUCLEOTIDE SEQUENCE</scope>
    <source>
        <strain evidence="2">ChiGjej1B1-14440</strain>
    </source>
</reference>
<evidence type="ECO:0000313" key="3">
    <source>
        <dbReference type="Proteomes" id="UP000886724"/>
    </source>
</evidence>
<accession>A0A9D1XJ22</accession>
<dbReference type="Proteomes" id="UP000886724">
    <property type="component" value="Unassembled WGS sequence"/>
</dbReference>
<dbReference type="InterPro" id="IPR022123">
    <property type="entry name" value="DUF3658"/>
</dbReference>
<feature type="domain" description="DUF3658" evidence="1">
    <location>
        <begin position="29"/>
        <end position="101"/>
    </location>
</feature>
<dbReference type="EMBL" id="DXET01000003">
    <property type="protein sequence ID" value="HIX80364.1"/>
    <property type="molecule type" value="Genomic_DNA"/>
</dbReference>
<protein>
    <submittedName>
        <fullName evidence="2">DUF3658 domain-containing protein</fullName>
    </submittedName>
</protein>
<comment type="caution">
    <text evidence="2">The sequence shown here is derived from an EMBL/GenBank/DDBJ whole genome shotgun (WGS) entry which is preliminary data.</text>
</comment>
<reference evidence="2" key="1">
    <citation type="journal article" date="2021" name="PeerJ">
        <title>Extensive microbial diversity within the chicken gut microbiome revealed by metagenomics and culture.</title>
        <authorList>
            <person name="Gilroy R."/>
            <person name="Ravi A."/>
            <person name="Getino M."/>
            <person name="Pursley I."/>
            <person name="Horton D.L."/>
            <person name="Alikhan N.F."/>
            <person name="Baker D."/>
            <person name="Gharbi K."/>
            <person name="Hall N."/>
            <person name="Watson M."/>
            <person name="Adriaenssens E.M."/>
            <person name="Foster-Nyarko E."/>
            <person name="Jarju S."/>
            <person name="Secka A."/>
            <person name="Antonio M."/>
            <person name="Oren A."/>
            <person name="Chaudhuri R.R."/>
            <person name="La Ragione R."/>
            <person name="Hildebrand F."/>
            <person name="Pallen M.J."/>
        </authorList>
    </citation>
    <scope>NUCLEOTIDE SEQUENCE</scope>
    <source>
        <strain evidence="2">ChiGjej1B1-14440</strain>
    </source>
</reference>